<dbReference type="InterPro" id="IPR037523">
    <property type="entry name" value="VOC_core"/>
</dbReference>
<dbReference type="AlphaFoldDB" id="A0A927N3P2"/>
<organism evidence="2 3">
    <name type="scientific">Actinopolymorpha pittospori</name>
    <dbReference type="NCBI Taxonomy" id="648752"/>
    <lineage>
        <taxon>Bacteria</taxon>
        <taxon>Bacillati</taxon>
        <taxon>Actinomycetota</taxon>
        <taxon>Actinomycetes</taxon>
        <taxon>Propionibacteriales</taxon>
        <taxon>Actinopolymorphaceae</taxon>
        <taxon>Actinopolymorpha</taxon>
    </lineage>
</organism>
<dbReference type="Gene3D" id="3.10.180.10">
    <property type="entry name" value="2,3-Dihydroxybiphenyl 1,2-Dioxygenase, domain 1"/>
    <property type="match status" value="1"/>
</dbReference>
<dbReference type="EMBL" id="JADBEM010000001">
    <property type="protein sequence ID" value="MBE1608005.1"/>
    <property type="molecule type" value="Genomic_DNA"/>
</dbReference>
<accession>A0A927N3P2</accession>
<dbReference type="InterPro" id="IPR029068">
    <property type="entry name" value="Glyas_Bleomycin-R_OHBP_Dase"/>
</dbReference>
<evidence type="ECO:0000313" key="2">
    <source>
        <dbReference type="EMBL" id="MBE1608005.1"/>
    </source>
</evidence>
<reference evidence="2" key="1">
    <citation type="submission" date="2020-10" db="EMBL/GenBank/DDBJ databases">
        <title>Sequencing the genomes of 1000 actinobacteria strains.</title>
        <authorList>
            <person name="Klenk H.-P."/>
        </authorList>
    </citation>
    <scope>NUCLEOTIDE SEQUENCE</scope>
    <source>
        <strain evidence="2">DSM 45354</strain>
    </source>
</reference>
<gene>
    <name evidence="2" type="ORF">HEB94_004853</name>
</gene>
<feature type="domain" description="VOC" evidence="1">
    <location>
        <begin position="38"/>
        <end position="150"/>
    </location>
</feature>
<dbReference type="Pfam" id="PF00903">
    <property type="entry name" value="Glyoxalase"/>
    <property type="match status" value="1"/>
</dbReference>
<evidence type="ECO:0000313" key="3">
    <source>
        <dbReference type="Proteomes" id="UP000638648"/>
    </source>
</evidence>
<keyword evidence="2" id="KW-0456">Lyase</keyword>
<dbReference type="GO" id="GO:0016829">
    <property type="term" value="F:lyase activity"/>
    <property type="evidence" value="ECO:0007669"/>
    <property type="project" value="UniProtKB-KW"/>
</dbReference>
<proteinExistence type="predicted"/>
<evidence type="ECO:0000259" key="1">
    <source>
        <dbReference type="PROSITE" id="PS51819"/>
    </source>
</evidence>
<dbReference type="SUPFAM" id="SSF54593">
    <property type="entry name" value="Glyoxalase/Bleomycin resistance protein/Dihydroxybiphenyl dioxygenase"/>
    <property type="match status" value="1"/>
</dbReference>
<sequence>MATAVVGWELAWLTGAPVTVDNGPDQAGRRGALGCCDGHSSAVRANVRDLAAAIEWYERLLGVPAEGHWPPDEPTYVHFTLGPAQFALGQYTPAPATGARFNFEVDDVDAWWSRLRPDADVLEPLLTTAYGSRKFTIRDPDGNELGFVQADRAR</sequence>
<name>A0A927N3P2_9ACTN</name>
<dbReference type="InterPro" id="IPR004360">
    <property type="entry name" value="Glyas_Fos-R_dOase_dom"/>
</dbReference>
<comment type="caution">
    <text evidence="2">The sequence shown here is derived from an EMBL/GenBank/DDBJ whole genome shotgun (WGS) entry which is preliminary data.</text>
</comment>
<keyword evidence="3" id="KW-1185">Reference proteome</keyword>
<dbReference type="RefSeq" id="WP_192751866.1">
    <property type="nucleotide sequence ID" value="NZ_JADBEM010000001.1"/>
</dbReference>
<dbReference type="PROSITE" id="PS51819">
    <property type="entry name" value="VOC"/>
    <property type="match status" value="1"/>
</dbReference>
<protein>
    <submittedName>
        <fullName evidence="2">Catechol 2,3-dioxygenase-like lactoylglutathione lyase family enzyme</fullName>
    </submittedName>
</protein>
<dbReference type="Proteomes" id="UP000638648">
    <property type="component" value="Unassembled WGS sequence"/>
</dbReference>